<keyword evidence="8" id="KW-0493">Microtubule</keyword>
<protein>
    <recommendedName>
        <fullName evidence="5">Cytoplasmic dynein 2 light intermediate chain 1</fullName>
    </recommendedName>
</protein>
<dbReference type="PANTHER" id="PTHR13236:SF0">
    <property type="entry name" value="CYTOPLASMIC DYNEIN 2 LIGHT INTERMEDIATE CHAIN 1"/>
    <property type="match status" value="1"/>
</dbReference>
<evidence type="ECO:0000256" key="10">
    <source>
        <dbReference type="ARBA" id="ARBA00023017"/>
    </source>
</evidence>
<dbReference type="InterPro" id="IPR022780">
    <property type="entry name" value="Dynein_light_int_chain"/>
</dbReference>
<keyword evidence="10" id="KW-0243">Dynein</keyword>
<keyword evidence="15" id="KW-1185">Reference proteome</keyword>
<evidence type="ECO:0000256" key="2">
    <source>
        <dbReference type="ARBA" id="ARBA00004300"/>
    </source>
</evidence>
<evidence type="ECO:0000256" key="12">
    <source>
        <dbReference type="ARBA" id="ARBA00023175"/>
    </source>
</evidence>
<dbReference type="Gene3D" id="3.40.50.300">
    <property type="entry name" value="P-loop containing nucleotide triphosphate hydrolases"/>
    <property type="match status" value="1"/>
</dbReference>
<evidence type="ECO:0000256" key="9">
    <source>
        <dbReference type="ARBA" id="ARBA00022794"/>
    </source>
</evidence>
<dbReference type="Pfam" id="PF05783">
    <property type="entry name" value="DLIC"/>
    <property type="match status" value="1"/>
</dbReference>
<evidence type="ECO:0000256" key="14">
    <source>
        <dbReference type="ARBA" id="ARBA00023273"/>
    </source>
</evidence>
<evidence type="ECO:0000256" key="11">
    <source>
        <dbReference type="ARBA" id="ARBA00023069"/>
    </source>
</evidence>
<keyword evidence="6" id="KW-0217">Developmental protein</keyword>
<evidence type="ECO:0000256" key="7">
    <source>
        <dbReference type="ARBA" id="ARBA00022490"/>
    </source>
</evidence>
<name>A0ABM1T2V5_LIMPO</name>
<keyword evidence="13" id="KW-0206">Cytoskeleton</keyword>
<organism evidence="15 16">
    <name type="scientific">Limulus polyphemus</name>
    <name type="common">Atlantic horseshoe crab</name>
    <dbReference type="NCBI Taxonomy" id="6850"/>
    <lineage>
        <taxon>Eukaryota</taxon>
        <taxon>Metazoa</taxon>
        <taxon>Ecdysozoa</taxon>
        <taxon>Arthropoda</taxon>
        <taxon>Chelicerata</taxon>
        <taxon>Merostomata</taxon>
        <taxon>Xiphosura</taxon>
        <taxon>Limulidae</taxon>
        <taxon>Limulus</taxon>
    </lineage>
</organism>
<evidence type="ECO:0000256" key="13">
    <source>
        <dbReference type="ARBA" id="ARBA00023212"/>
    </source>
</evidence>
<proteinExistence type="inferred from homology"/>
<dbReference type="RefSeq" id="XP_022250211.1">
    <property type="nucleotide sequence ID" value="XM_022394503.1"/>
</dbReference>
<dbReference type="GeneID" id="106466484"/>
<dbReference type="Proteomes" id="UP000694941">
    <property type="component" value="Unplaced"/>
</dbReference>
<dbReference type="PANTHER" id="PTHR13236">
    <property type="entry name" value="DYNEIN 2 LIGHT INTERMEDIATE CHAIN, ISOFORM 2"/>
    <property type="match status" value="1"/>
</dbReference>
<evidence type="ECO:0000313" key="15">
    <source>
        <dbReference type="Proteomes" id="UP000694941"/>
    </source>
</evidence>
<comment type="subcellular location">
    <subcellularLocation>
        <location evidence="3">Cytoplasm</location>
        <location evidence="3">Cytoskeleton</location>
        <location evidence="3">Cilium axoneme</location>
    </subcellularLocation>
    <subcellularLocation>
        <location evidence="1">Cytoplasm</location>
        <location evidence="1">Cytoskeleton</location>
        <location evidence="1">Cilium basal body</location>
    </subcellularLocation>
    <subcellularLocation>
        <location evidence="2">Cytoplasm</location>
        <location evidence="2">Cytoskeleton</location>
        <location evidence="2">Microtubule organizing center</location>
        <location evidence="2">Centrosome</location>
    </subcellularLocation>
</comment>
<evidence type="ECO:0000313" key="16">
    <source>
        <dbReference type="RefSeq" id="XP_022250211.1"/>
    </source>
</evidence>
<comment type="similarity">
    <text evidence="4">Belongs to the dynein light intermediate chain family.</text>
</comment>
<keyword evidence="11" id="KW-0969">Cilium</keyword>
<evidence type="ECO:0000256" key="3">
    <source>
        <dbReference type="ARBA" id="ARBA00004430"/>
    </source>
</evidence>
<keyword evidence="7" id="KW-0963">Cytoplasm</keyword>
<reference evidence="16" key="1">
    <citation type="submission" date="2025-08" db="UniProtKB">
        <authorList>
            <consortium name="RefSeq"/>
        </authorList>
    </citation>
    <scope>IDENTIFICATION</scope>
    <source>
        <tissue evidence="16">Muscle</tissue>
    </source>
</reference>
<evidence type="ECO:0000256" key="8">
    <source>
        <dbReference type="ARBA" id="ARBA00022701"/>
    </source>
</evidence>
<evidence type="ECO:0000256" key="1">
    <source>
        <dbReference type="ARBA" id="ARBA00004120"/>
    </source>
</evidence>
<keyword evidence="12" id="KW-0505">Motor protein</keyword>
<keyword evidence="9" id="KW-0970">Cilium biogenesis/degradation</keyword>
<gene>
    <name evidence="16" type="primary">LOC106466484</name>
</gene>
<accession>A0ABM1T2V5</accession>
<evidence type="ECO:0000256" key="4">
    <source>
        <dbReference type="ARBA" id="ARBA00006831"/>
    </source>
</evidence>
<sequence>MPTDNLWDLAVEQAQKEEDVTSCHKDSTVVFVGSKQGGKTSIIYRFVERAENPKPTLALEYLFGRRSRGLDTVKEVCHMWELGGGTLFTQLLEIPITMESLNTLSIVLVLDLSVPEEMWFTMETLLHAVRSEINQVLNSSAAKTVGLKETLMDLAWKRIGEDHMDKDMIDPFPVPLLILGTKYDIFQDLDPEKKKVICRCLRFVAHTNGAALQFVSTKVENLVTKARVVISHMVFGTPASYSGNMPLSDEDPGKSYSRSVDLWKHTFTTHFPQVVNKAAPPDDPAKDPNFKERDVDMIRSQKDKELEQYRRDLDHKRQDWEALNFM</sequence>
<keyword evidence="14" id="KW-0966">Cell projection</keyword>
<evidence type="ECO:0000256" key="6">
    <source>
        <dbReference type="ARBA" id="ARBA00022473"/>
    </source>
</evidence>
<dbReference type="InterPro" id="IPR040045">
    <property type="entry name" value="DYNC2LI1"/>
</dbReference>
<evidence type="ECO:0000256" key="5">
    <source>
        <dbReference type="ARBA" id="ARBA00018863"/>
    </source>
</evidence>
<dbReference type="InterPro" id="IPR027417">
    <property type="entry name" value="P-loop_NTPase"/>
</dbReference>
<dbReference type="SUPFAM" id="SSF52540">
    <property type="entry name" value="P-loop containing nucleoside triphosphate hydrolases"/>
    <property type="match status" value="1"/>
</dbReference>